<accession>A0A2P2DBC8</accession>
<dbReference type="Proteomes" id="UP000245206">
    <property type="component" value="Unassembled WGS sequence"/>
</dbReference>
<dbReference type="InterPro" id="IPR036188">
    <property type="entry name" value="FAD/NAD-bd_sf"/>
</dbReference>
<dbReference type="InterPro" id="IPR030664">
    <property type="entry name" value="SdhA/FrdA/AprA"/>
</dbReference>
<dbReference type="InterPro" id="IPR015939">
    <property type="entry name" value="Fum_Rdtase/Succ_DH_flav-like_C"/>
</dbReference>
<dbReference type="InterPro" id="IPR027477">
    <property type="entry name" value="Succ_DH/fumarate_Rdtase_cat_sf"/>
</dbReference>
<evidence type="ECO:0000256" key="1">
    <source>
        <dbReference type="ARBA" id="ARBA00001974"/>
    </source>
</evidence>
<dbReference type="SUPFAM" id="SSF56425">
    <property type="entry name" value="Succinate dehydrogenase/fumarate reductase flavoprotein, catalytic domain"/>
    <property type="match status" value="1"/>
</dbReference>
<dbReference type="InterPro" id="IPR037099">
    <property type="entry name" value="Fum_R/Succ_DH_flav-like_C_sf"/>
</dbReference>
<keyword evidence="10" id="KW-0560">Oxidoreductase</keyword>
<evidence type="ECO:0000259" key="14">
    <source>
        <dbReference type="Pfam" id="PF00890"/>
    </source>
</evidence>
<evidence type="ECO:0000256" key="9">
    <source>
        <dbReference type="ARBA" id="ARBA00022982"/>
    </source>
</evidence>
<keyword evidence="8" id="KW-0274">FAD</keyword>
<dbReference type="SUPFAM" id="SSF46977">
    <property type="entry name" value="Succinate dehydrogenase/fumarate reductase flavoprotein C-terminal domain"/>
    <property type="match status" value="1"/>
</dbReference>
<dbReference type="PANTHER" id="PTHR11632">
    <property type="entry name" value="SUCCINATE DEHYDROGENASE 2 FLAVOPROTEIN SUBUNIT"/>
    <property type="match status" value="1"/>
</dbReference>
<evidence type="ECO:0000256" key="3">
    <source>
        <dbReference type="ARBA" id="ARBA00008040"/>
    </source>
</evidence>
<evidence type="ECO:0000256" key="6">
    <source>
        <dbReference type="ARBA" id="ARBA00022475"/>
    </source>
</evidence>
<keyword evidence="11" id="KW-0472">Membrane</keyword>
<dbReference type="RefSeq" id="WP_108959095.1">
    <property type="nucleotide sequence ID" value="NZ_BFAZ01000006.1"/>
</dbReference>
<evidence type="ECO:0000256" key="7">
    <source>
        <dbReference type="ARBA" id="ARBA00022630"/>
    </source>
</evidence>
<evidence type="ECO:0000256" key="10">
    <source>
        <dbReference type="ARBA" id="ARBA00023002"/>
    </source>
</evidence>
<feature type="domain" description="FAD-dependent oxidoreductase 2 FAD-binding" evidence="14">
    <location>
        <begin position="36"/>
        <end position="445"/>
    </location>
</feature>
<dbReference type="EC" id="1.3.5.1" evidence="4"/>
<evidence type="ECO:0000256" key="11">
    <source>
        <dbReference type="ARBA" id="ARBA00023136"/>
    </source>
</evidence>
<evidence type="ECO:0000256" key="13">
    <source>
        <dbReference type="PIRSR" id="PIRSR630664-50"/>
    </source>
</evidence>
<organism evidence="16 17">
    <name type="scientific">Leptospira ellinghausenii</name>
    <dbReference type="NCBI Taxonomy" id="1917822"/>
    <lineage>
        <taxon>Bacteria</taxon>
        <taxon>Pseudomonadati</taxon>
        <taxon>Spirochaetota</taxon>
        <taxon>Spirochaetia</taxon>
        <taxon>Leptospirales</taxon>
        <taxon>Leptospiraceae</taxon>
        <taxon>Leptospira</taxon>
    </lineage>
</organism>
<dbReference type="InterPro" id="IPR003953">
    <property type="entry name" value="FAD-dep_OxRdtase_2_FAD-bd"/>
</dbReference>
<evidence type="ECO:0000256" key="2">
    <source>
        <dbReference type="ARBA" id="ARBA00004413"/>
    </source>
</evidence>
<dbReference type="GO" id="GO:0009061">
    <property type="term" value="P:anaerobic respiration"/>
    <property type="evidence" value="ECO:0007669"/>
    <property type="project" value="TreeGrafter"/>
</dbReference>
<dbReference type="SUPFAM" id="SSF51905">
    <property type="entry name" value="FAD/NAD(P)-binding domain"/>
    <property type="match status" value="1"/>
</dbReference>
<dbReference type="InterPro" id="IPR011280">
    <property type="entry name" value="Succ_DH/Fum_Rdt_flav_su"/>
</dbReference>
<dbReference type="Gene3D" id="1.20.58.100">
    <property type="entry name" value="Fumarate reductase/succinate dehydrogenase flavoprotein-like, C-terminal domain"/>
    <property type="match status" value="1"/>
</dbReference>
<evidence type="ECO:0000259" key="15">
    <source>
        <dbReference type="Pfam" id="PF02910"/>
    </source>
</evidence>
<evidence type="ECO:0000313" key="17">
    <source>
        <dbReference type="Proteomes" id="UP000245206"/>
    </source>
</evidence>
<dbReference type="GO" id="GO:0008177">
    <property type="term" value="F:succinate dehydrogenase (quinone) activity"/>
    <property type="evidence" value="ECO:0007669"/>
    <property type="project" value="UniProtKB-EC"/>
</dbReference>
<evidence type="ECO:0000256" key="8">
    <source>
        <dbReference type="ARBA" id="ARBA00022827"/>
    </source>
</evidence>
<reference evidence="17" key="1">
    <citation type="journal article" date="2019" name="Microbiol. Immunol.">
        <title>Molecular and phenotypic characterization of Leptospira johnsonii sp. nov., Leptospira ellinghausenii sp. nov. and Leptospira ryugenii sp. nov. isolated from soil and water in Japan.</title>
        <authorList>
            <person name="Masuzawa T."/>
            <person name="Saito M."/>
            <person name="Nakao R."/>
            <person name="Nikaido Y."/>
            <person name="Matsumoto M."/>
            <person name="Ogawa M."/>
            <person name="Yokoyama M."/>
            <person name="Hidaka Y."/>
            <person name="Tomita J."/>
            <person name="Sakakibara K."/>
            <person name="Suzuki K."/>
            <person name="Yasuda S."/>
            <person name="Sato H."/>
            <person name="Yamaguchi M."/>
            <person name="Yoshida S.I."/>
            <person name="Koizumi N."/>
            <person name="Kawamura Y."/>
        </authorList>
    </citation>
    <scope>NUCLEOTIDE SEQUENCE [LARGE SCALE GENOMIC DNA]</scope>
    <source>
        <strain evidence="17">E18</strain>
    </source>
</reference>
<dbReference type="AlphaFoldDB" id="A0A2P2DBC8"/>
<protein>
    <recommendedName>
        <fullName evidence="4">succinate dehydrogenase</fullName>
        <ecNumber evidence="4">1.3.5.1</ecNumber>
    </recommendedName>
</protein>
<comment type="catalytic activity">
    <reaction evidence="12">
        <text>a quinone + succinate = fumarate + a quinol</text>
        <dbReference type="Rhea" id="RHEA:40523"/>
        <dbReference type="ChEBI" id="CHEBI:24646"/>
        <dbReference type="ChEBI" id="CHEBI:29806"/>
        <dbReference type="ChEBI" id="CHEBI:30031"/>
        <dbReference type="ChEBI" id="CHEBI:132124"/>
        <dbReference type="EC" id="1.3.5.1"/>
    </reaction>
</comment>
<keyword evidence="6" id="KW-1003">Cell membrane</keyword>
<keyword evidence="7" id="KW-0285">Flavoprotein</keyword>
<comment type="caution">
    <text evidence="16">The sequence shown here is derived from an EMBL/GenBank/DDBJ whole genome shotgun (WGS) entry which is preliminary data.</text>
</comment>
<comment type="similarity">
    <text evidence="3">Belongs to the FAD-dependent oxidoreductase 2 family. FRD/SDH subfamily.</text>
</comment>
<evidence type="ECO:0000256" key="5">
    <source>
        <dbReference type="ARBA" id="ARBA00022448"/>
    </source>
</evidence>
<dbReference type="FunFam" id="1.20.58.100:FF:000003">
    <property type="entry name" value="Succinate dehydrogenase flavoprotein subunit"/>
    <property type="match status" value="1"/>
</dbReference>
<dbReference type="EMBL" id="BFAZ01000006">
    <property type="protein sequence ID" value="GBF41951.1"/>
    <property type="molecule type" value="Genomic_DNA"/>
</dbReference>
<gene>
    <name evidence="16" type="ORF">LPTSP2_12370</name>
</gene>
<comment type="subcellular location">
    <subcellularLocation>
        <location evidence="2">Cell membrane</location>
        <topology evidence="2">Peripheral membrane protein</topology>
        <orientation evidence="2">Cytoplasmic side</orientation>
    </subcellularLocation>
</comment>
<dbReference type="Pfam" id="PF00890">
    <property type="entry name" value="FAD_binding_2"/>
    <property type="match status" value="1"/>
</dbReference>
<keyword evidence="17" id="KW-1185">Reference proteome</keyword>
<keyword evidence="5" id="KW-0813">Transport</keyword>
<dbReference type="NCBIfam" id="NF005749">
    <property type="entry name" value="PRK07573.1"/>
    <property type="match status" value="1"/>
</dbReference>
<evidence type="ECO:0000256" key="4">
    <source>
        <dbReference type="ARBA" id="ARBA00012792"/>
    </source>
</evidence>
<dbReference type="Pfam" id="PF02910">
    <property type="entry name" value="Succ_DH_flav_C"/>
    <property type="match status" value="1"/>
</dbReference>
<feature type="domain" description="Fumarate reductase/succinate dehydrogenase flavoprotein-like C-terminal" evidence="15">
    <location>
        <begin position="506"/>
        <end position="640"/>
    </location>
</feature>
<dbReference type="FunFam" id="3.90.700.10:FF:000006">
    <property type="entry name" value="Succinate dehydrogenase flavoprotein subunit"/>
    <property type="match status" value="1"/>
</dbReference>
<evidence type="ECO:0000313" key="16">
    <source>
        <dbReference type="EMBL" id="GBF41951.1"/>
    </source>
</evidence>
<evidence type="ECO:0000256" key="12">
    <source>
        <dbReference type="ARBA" id="ARBA00049220"/>
    </source>
</evidence>
<comment type="cofactor">
    <cofactor evidence="1">
        <name>FAD</name>
        <dbReference type="ChEBI" id="CHEBI:57692"/>
    </cofactor>
</comment>
<dbReference type="GO" id="GO:0050660">
    <property type="term" value="F:flavin adenine dinucleotide binding"/>
    <property type="evidence" value="ECO:0007669"/>
    <property type="project" value="TreeGrafter"/>
</dbReference>
<keyword evidence="9" id="KW-0249">Electron transport</keyword>
<name>A0A2P2DBC8_9LEPT</name>
<dbReference type="GO" id="GO:0009055">
    <property type="term" value="F:electron transfer activity"/>
    <property type="evidence" value="ECO:0007669"/>
    <property type="project" value="TreeGrafter"/>
</dbReference>
<dbReference type="OrthoDB" id="9806724at2"/>
<dbReference type="Gene3D" id="3.50.50.60">
    <property type="entry name" value="FAD/NAD(P)-binding domain"/>
    <property type="match status" value="1"/>
</dbReference>
<dbReference type="Gene3D" id="3.90.700.10">
    <property type="entry name" value="Succinate dehydrogenase/fumarate reductase flavoprotein, catalytic domain"/>
    <property type="match status" value="1"/>
</dbReference>
<dbReference type="NCBIfam" id="TIGR01811">
    <property type="entry name" value="sdhA_Bsu"/>
    <property type="match status" value="1"/>
</dbReference>
<dbReference type="GO" id="GO:0005886">
    <property type="term" value="C:plasma membrane"/>
    <property type="evidence" value="ECO:0007669"/>
    <property type="project" value="UniProtKB-SubCell"/>
</dbReference>
<proteinExistence type="inferred from homology"/>
<sequence length="641" mass="71387">MKLDSKIPSGPLEQKWDKHKQDIKLVNPANKRKYKVIIVGTGLAGASAAATLSELGYQVSVFCFQDSPRRAHSIAAQGGINAAKNYQNDGDSVYRLFYDTVKGGDFRAREANVYRLAQVSTNIIDQCVAQGVPFAREYGGTLANRSFGGAQVSRTFYAKGQTGQQLLLGAYSALEKQISRGAVKMYPRTEMLELVLVDGHAKGIVVRDLVTGEISSHAGDAVILASGGYGNVFYLSTNAKGSNVTATYRAYKKGAAFANPCYTQIHPTCIPQSGDYQSKLTLMSESLRNDGRVWVPKKKDDLRPPHEIPEEERDYYLERKYPSYGNLAPRDISSRSAKEACDNGLGVGPKVGDKRLGVYLDFSDSIKRLGENVVADRYDNLFQMYERITGENPYKVPMRIYPAVHYTMGGLWVDYNLMSNIPGLHVLGEANFSDHGANRLGASALMQGLADGYFVIPYTIGDYFAKEGAKNISTDRPEFKEAEARVREMTNKLLTINGNKTPDDFHRALGKIMWDQCGMARNEKGLKDALKKIPELREEFWKNVKVAGSGSELNQELEKAGRVADFLEFGELMCLDALTREESCGGHFREEHQTEDGEAKRNDDKFCHVSAWEYQGEGKTPVEHREKLEYENIHLAVRSYK</sequence>
<dbReference type="FunFam" id="3.50.50.60:FF:000009">
    <property type="entry name" value="Succinate dehydrogenase flavoprotein subunit"/>
    <property type="match status" value="1"/>
</dbReference>
<dbReference type="PANTHER" id="PTHR11632:SF53">
    <property type="entry name" value="SUCCINATE DEHYDROGENASE FLAVOPROTEIN SUBUNIT"/>
    <property type="match status" value="1"/>
</dbReference>
<feature type="active site" description="Proton acceptor" evidence="13">
    <location>
        <position position="330"/>
    </location>
</feature>